<organism evidence="3 4">
    <name type="scientific">Paracraurococcus ruber</name>
    <dbReference type="NCBI Taxonomy" id="77675"/>
    <lineage>
        <taxon>Bacteria</taxon>
        <taxon>Pseudomonadati</taxon>
        <taxon>Pseudomonadota</taxon>
        <taxon>Alphaproteobacteria</taxon>
        <taxon>Acetobacterales</taxon>
        <taxon>Roseomonadaceae</taxon>
        <taxon>Paracraurococcus</taxon>
    </lineage>
</organism>
<comment type="caution">
    <text evidence="3">The sequence shown here is derived from an EMBL/GenBank/DDBJ whole genome shotgun (WGS) entry which is preliminary data.</text>
</comment>
<dbReference type="PANTHER" id="PTHR43968">
    <property type="match status" value="1"/>
</dbReference>
<dbReference type="InterPro" id="IPR004045">
    <property type="entry name" value="Glutathione_S-Trfase_N"/>
</dbReference>
<dbReference type="Pfam" id="PF13417">
    <property type="entry name" value="GST_N_3"/>
    <property type="match status" value="1"/>
</dbReference>
<proteinExistence type="predicted"/>
<dbReference type="PANTHER" id="PTHR43968:SF6">
    <property type="entry name" value="GLUTATHIONE S-TRANSFERASE OMEGA"/>
    <property type="match status" value="1"/>
</dbReference>
<dbReference type="InterPro" id="IPR050983">
    <property type="entry name" value="GST_Omega/HSP26"/>
</dbReference>
<dbReference type="Pfam" id="PF13410">
    <property type="entry name" value="GST_C_2"/>
    <property type="match status" value="1"/>
</dbReference>
<dbReference type="SUPFAM" id="SSF47616">
    <property type="entry name" value="GST C-terminal domain-like"/>
    <property type="match status" value="1"/>
</dbReference>
<dbReference type="SUPFAM" id="SSF52833">
    <property type="entry name" value="Thioredoxin-like"/>
    <property type="match status" value="1"/>
</dbReference>
<gene>
    <name evidence="3" type="ORF">CKO45_26175</name>
</gene>
<dbReference type="PROSITE" id="PS50404">
    <property type="entry name" value="GST_NTER"/>
    <property type="match status" value="1"/>
</dbReference>
<name>A0ABS1D499_9PROT</name>
<feature type="domain" description="GST C-terminal" evidence="2">
    <location>
        <begin position="161"/>
        <end position="304"/>
    </location>
</feature>
<dbReference type="Proteomes" id="UP000697995">
    <property type="component" value="Unassembled WGS sequence"/>
</dbReference>
<evidence type="ECO:0000259" key="1">
    <source>
        <dbReference type="PROSITE" id="PS50404"/>
    </source>
</evidence>
<dbReference type="EMBL" id="NRSG01000351">
    <property type="protein sequence ID" value="MBK1661695.1"/>
    <property type="molecule type" value="Genomic_DNA"/>
</dbReference>
<dbReference type="PROSITE" id="PS50405">
    <property type="entry name" value="GST_CTER"/>
    <property type="match status" value="1"/>
</dbReference>
<dbReference type="InterPro" id="IPR036249">
    <property type="entry name" value="Thioredoxin-like_sf"/>
</dbReference>
<sequence length="304" mass="32013">MTKAVNRPGVPNPRSAATGGALRFGPLACACSGLLVRCVRSRWLRISRAGHKRGSRRQVTAAPPFLGRLPGRLAGAAAAGGASRRTGGHRPAAIRAILPAMRLFHTPGSPFARAVRVALRETGLIAGVEEVETTLRDPASALLPHNPVGRVPALLLPDGTTLTETALVLPFLDSLGGTYPLLPPGDAAARAAFGRILGMMDGIAVWNRELRRPPEERSPGVIALETARAQRVAAALEAEAAAGHWALAGPPDAARIMLGCLLGYAERRHRAWTWREGRPALAAWFDAMAARPAFEATLPPVSGL</sequence>
<evidence type="ECO:0000313" key="4">
    <source>
        <dbReference type="Proteomes" id="UP000697995"/>
    </source>
</evidence>
<protein>
    <recommendedName>
        <fullName evidence="5">Glutathione S-transferase family protein</fullName>
    </recommendedName>
</protein>
<evidence type="ECO:0000313" key="3">
    <source>
        <dbReference type="EMBL" id="MBK1661695.1"/>
    </source>
</evidence>
<reference evidence="3 4" key="1">
    <citation type="journal article" date="2020" name="Microorganisms">
        <title>Osmotic Adaptation and Compatible Solute Biosynthesis of Phototrophic Bacteria as Revealed from Genome Analyses.</title>
        <authorList>
            <person name="Imhoff J.F."/>
            <person name="Rahn T."/>
            <person name="Kunzel S."/>
            <person name="Keller A."/>
            <person name="Neulinger S.C."/>
        </authorList>
    </citation>
    <scope>NUCLEOTIDE SEQUENCE [LARGE SCALE GENOMIC DNA]</scope>
    <source>
        <strain evidence="3 4">DSM 15382</strain>
    </source>
</reference>
<feature type="domain" description="GST N-terminal" evidence="1">
    <location>
        <begin position="99"/>
        <end position="180"/>
    </location>
</feature>
<dbReference type="Gene3D" id="1.20.1050.10">
    <property type="match status" value="1"/>
</dbReference>
<dbReference type="InterPro" id="IPR036282">
    <property type="entry name" value="Glutathione-S-Trfase_C_sf"/>
</dbReference>
<evidence type="ECO:0008006" key="5">
    <source>
        <dbReference type="Google" id="ProtNLM"/>
    </source>
</evidence>
<accession>A0ABS1D499</accession>
<dbReference type="InterPro" id="IPR010987">
    <property type="entry name" value="Glutathione-S-Trfase_C-like"/>
</dbReference>
<keyword evidence="4" id="KW-1185">Reference proteome</keyword>
<dbReference type="Gene3D" id="3.40.30.10">
    <property type="entry name" value="Glutaredoxin"/>
    <property type="match status" value="1"/>
</dbReference>
<evidence type="ECO:0000259" key="2">
    <source>
        <dbReference type="PROSITE" id="PS50405"/>
    </source>
</evidence>